<feature type="compositionally biased region" description="Polar residues" evidence="2">
    <location>
        <begin position="383"/>
        <end position="394"/>
    </location>
</feature>
<evidence type="ECO:0000313" key="4">
    <source>
        <dbReference type="Proteomes" id="UP000185904"/>
    </source>
</evidence>
<accession>A0A178CRY4</accession>
<feature type="compositionally biased region" description="Low complexity" evidence="2">
    <location>
        <begin position="275"/>
        <end position="291"/>
    </location>
</feature>
<sequence>MATSLTHFPFERIAGTMAPDDNSILGFAQSAILRGSSVSISVASLALAVFVSATNLFSCAILALCLQLLFPASCEGQHGSILQSTGLARVQVVLERLLQKLLRRRVQHQLECLCRLAELVQEDLNPKQGFGKRPKPSPKQLYTPKQRLQLTPSGPLKAPRGCRGQRSSRAPSHEFKQAKYGLENYLLGGRAAQGDHHGQLPLEPQDKPRPLLKRRSPSSVQGFSSLISQSSQRSPEGDSPPRPLHPSQPYRALLPAPPEAPRAPSITTPPKGEFTQAASPQTAAQPSSSSAVYTSPQVQGRSNRLTANPRHQGNPVHHSLLVVDAAEYKPPRRAQQGPPLKGTSASLDINGHLPDTAALPQLAAGPDGITYCGGEAPRKRARGNQSSSRAQGNASERDTNGNGDSENPPSEDDSESANEERNPNQNKKRVSESNETRPFRCPKYCANPQGYGNPKCKHWRGRNINDVTRHAVKDAKEDMAKQEELQKRMRLSPRKRWERYLKIFSDGTETNQINDPYWPDVDAEDLVTNFLSGITDQMRGGIDPVGGLRRIQQFNELLMEKKLRDERIRLQCQAEKRAAMERECQALQASRRELAGGIEALLGSGPSETALNPTALVERQNKNDLVGLTPPINPPIQRSHSGQGSEADMSRLDCTGPMAHTQPTTFPNSAIPAIYPRNYYSTPQQRANAAITVAEYAMDGTGNSNMANTWEPDMVPNPPPNPPNPGLAFSSPDDGYFLLPNNYRPMSSVSSNQNHSHSHSLNYGVTSSGDTSSFDLSYGPLPPQPRNGNEGGGYGYGGGYHSMGQ</sequence>
<feature type="region of interest" description="Disordered" evidence="2">
    <location>
        <begin position="126"/>
        <end position="176"/>
    </location>
</feature>
<feature type="region of interest" description="Disordered" evidence="2">
    <location>
        <begin position="191"/>
        <end position="317"/>
    </location>
</feature>
<feature type="compositionally biased region" description="Basic and acidic residues" evidence="2">
    <location>
        <begin position="193"/>
        <end position="209"/>
    </location>
</feature>
<feature type="compositionally biased region" description="Polar residues" evidence="2">
    <location>
        <begin position="763"/>
        <end position="775"/>
    </location>
</feature>
<feature type="compositionally biased region" description="Polar residues" evidence="2">
    <location>
        <begin position="292"/>
        <end position="311"/>
    </location>
</feature>
<evidence type="ECO:0000256" key="2">
    <source>
        <dbReference type="SAM" id="MobiDB-lite"/>
    </source>
</evidence>
<feature type="compositionally biased region" description="Basic and acidic residues" evidence="2">
    <location>
        <begin position="429"/>
        <end position="438"/>
    </location>
</feature>
<feature type="region of interest" description="Disordered" evidence="2">
    <location>
        <begin position="331"/>
        <end position="440"/>
    </location>
</feature>
<comment type="caution">
    <text evidence="3">The sequence shown here is derived from an EMBL/GenBank/DDBJ whole genome shotgun (WGS) entry which is preliminary data.</text>
</comment>
<organism evidence="3 4">
    <name type="scientific">Fonsecaea nubica</name>
    <dbReference type="NCBI Taxonomy" id="856822"/>
    <lineage>
        <taxon>Eukaryota</taxon>
        <taxon>Fungi</taxon>
        <taxon>Dikarya</taxon>
        <taxon>Ascomycota</taxon>
        <taxon>Pezizomycotina</taxon>
        <taxon>Eurotiomycetes</taxon>
        <taxon>Chaetothyriomycetidae</taxon>
        <taxon>Chaetothyriales</taxon>
        <taxon>Herpotrichiellaceae</taxon>
        <taxon>Fonsecaea</taxon>
    </lineage>
</organism>
<feature type="compositionally biased region" description="Pro residues" evidence="2">
    <location>
        <begin position="715"/>
        <end position="725"/>
    </location>
</feature>
<name>A0A178CRY4_9EURO</name>
<proteinExistence type="predicted"/>
<feature type="compositionally biased region" description="Low complexity" evidence="2">
    <location>
        <begin position="218"/>
        <end position="234"/>
    </location>
</feature>
<evidence type="ECO:0000256" key="1">
    <source>
        <dbReference type="SAM" id="Coils"/>
    </source>
</evidence>
<keyword evidence="4" id="KW-1185">Reference proteome</keyword>
<feature type="coiled-coil region" evidence="1">
    <location>
        <begin position="563"/>
        <end position="590"/>
    </location>
</feature>
<dbReference type="EMBL" id="LVCJ01000058">
    <property type="protein sequence ID" value="OAL32599.1"/>
    <property type="molecule type" value="Genomic_DNA"/>
</dbReference>
<reference evidence="3 4" key="1">
    <citation type="submission" date="2016-03" db="EMBL/GenBank/DDBJ databases">
        <title>The draft genome sequence of Fonsecaea nubica causative agent of cutaneous subcutaneous infection in human host.</title>
        <authorList>
            <person name="Costa F."/>
            <person name="Sybren D.H."/>
            <person name="Raittz R.T."/>
            <person name="Weiss V.A."/>
            <person name="Leao A.C."/>
            <person name="Gomes R."/>
            <person name="De Souza E.M."/>
            <person name="Pedrosa F.O."/>
            <person name="Steffens M.B."/>
            <person name="Bombassaro A."/>
            <person name="Tadra-Sfeir M.Z."/>
            <person name="Moreno L.F."/>
            <person name="Najafzadeh M.J."/>
            <person name="Felipe M.S."/>
            <person name="Teixeira M."/>
            <person name="Sun J."/>
            <person name="Xi L."/>
            <person name="Castro M.A."/>
            <person name="Vicente V.A."/>
        </authorList>
    </citation>
    <scope>NUCLEOTIDE SEQUENCE [LARGE SCALE GENOMIC DNA]</scope>
    <source>
        <strain evidence="3 4">CBS 269.64</strain>
    </source>
</reference>
<keyword evidence="1" id="KW-0175">Coiled coil</keyword>
<dbReference type="OrthoDB" id="4149219at2759"/>
<evidence type="ECO:0000313" key="3">
    <source>
        <dbReference type="EMBL" id="OAL32599.1"/>
    </source>
</evidence>
<dbReference type="AlphaFoldDB" id="A0A178CRY4"/>
<feature type="compositionally biased region" description="Gly residues" evidence="2">
    <location>
        <begin position="789"/>
        <end position="805"/>
    </location>
</feature>
<feature type="region of interest" description="Disordered" evidence="2">
    <location>
        <begin position="747"/>
        <end position="805"/>
    </location>
</feature>
<feature type="compositionally biased region" description="Low complexity" evidence="2">
    <location>
        <begin position="747"/>
        <end position="762"/>
    </location>
</feature>
<gene>
    <name evidence="3" type="ORF">AYO20_07909</name>
</gene>
<feature type="region of interest" description="Disordered" evidence="2">
    <location>
        <begin position="708"/>
        <end position="733"/>
    </location>
</feature>
<dbReference type="Proteomes" id="UP000185904">
    <property type="component" value="Unassembled WGS sequence"/>
</dbReference>
<dbReference type="RefSeq" id="XP_022497851.1">
    <property type="nucleotide sequence ID" value="XM_022646193.1"/>
</dbReference>
<dbReference type="GeneID" id="34591320"/>
<protein>
    <submittedName>
        <fullName evidence="3">Uncharacterized protein</fullName>
    </submittedName>
</protein>